<dbReference type="GO" id="GO:0005886">
    <property type="term" value="C:plasma membrane"/>
    <property type="evidence" value="ECO:0007669"/>
    <property type="project" value="UniProtKB-SubCell"/>
</dbReference>
<dbReference type="Proteomes" id="UP000608513">
    <property type="component" value="Unassembled WGS sequence"/>
</dbReference>
<accession>A0A923MUZ1</accession>
<feature type="transmembrane region" description="Helical" evidence="6">
    <location>
        <begin position="270"/>
        <end position="290"/>
    </location>
</feature>
<evidence type="ECO:0000313" key="9">
    <source>
        <dbReference type="Proteomes" id="UP000608513"/>
    </source>
</evidence>
<dbReference type="EMBL" id="JACORT010000011">
    <property type="protein sequence ID" value="MBC5785655.1"/>
    <property type="molecule type" value="Genomic_DNA"/>
</dbReference>
<evidence type="ECO:0000313" key="8">
    <source>
        <dbReference type="EMBL" id="MBC5785655.1"/>
    </source>
</evidence>
<evidence type="ECO:0000256" key="2">
    <source>
        <dbReference type="ARBA" id="ARBA00022475"/>
    </source>
</evidence>
<comment type="subcellular location">
    <subcellularLocation>
        <location evidence="1">Cell membrane</location>
        <topology evidence="1">Multi-pass membrane protein</topology>
    </subcellularLocation>
</comment>
<evidence type="ECO:0000256" key="4">
    <source>
        <dbReference type="ARBA" id="ARBA00022989"/>
    </source>
</evidence>
<gene>
    <name evidence="8" type="ORF">H8N03_22125</name>
</gene>
<protein>
    <submittedName>
        <fullName evidence="8">DMT family transporter</fullName>
    </submittedName>
</protein>
<dbReference type="RefSeq" id="WP_187078398.1">
    <property type="nucleotide sequence ID" value="NZ_JACORT010000011.1"/>
</dbReference>
<evidence type="ECO:0000256" key="5">
    <source>
        <dbReference type="ARBA" id="ARBA00023136"/>
    </source>
</evidence>
<reference evidence="8" key="1">
    <citation type="submission" date="2020-08" db="EMBL/GenBank/DDBJ databases">
        <title>Ramlibacter sp. USB13 16S ribosomal RNA gene genome sequencing and assembly.</title>
        <authorList>
            <person name="Kang M."/>
        </authorList>
    </citation>
    <scope>NUCLEOTIDE SEQUENCE</scope>
    <source>
        <strain evidence="8">USB13</strain>
    </source>
</reference>
<keyword evidence="2" id="KW-1003">Cell membrane</keyword>
<feature type="transmembrane region" description="Helical" evidence="6">
    <location>
        <begin position="179"/>
        <end position="202"/>
    </location>
</feature>
<feature type="transmembrane region" description="Helical" evidence="6">
    <location>
        <begin position="148"/>
        <end position="167"/>
    </location>
</feature>
<sequence>MHALSRQQLVVLALLTVTWGVNWPVMKLGVSNYPPLTFRALSMWIGLPVLALGLVVLKVPFRIPRTAWRELLWLAATNMFVWHVCIILAVRTLSSGRAAILGYTMPIFSAVLGALFYASPLSRRAWTGVSAAALGVLLLLWHELTNLAGRPFGVLLALVAAACWALGTQELRRTRMEAPALAISFWMTALTAVIMGGLAWAFEAPQWTLPNATATWTILFNAVLIFGFAHAAWTYLARGLPPVASTLSVMMIPVLGVFSGAVWLGEAVHWQDWVAVGLMVVAIASVLWPVRRPAP</sequence>
<dbReference type="InterPro" id="IPR000620">
    <property type="entry name" value="EamA_dom"/>
</dbReference>
<proteinExistence type="predicted"/>
<feature type="transmembrane region" description="Helical" evidence="6">
    <location>
        <begin position="36"/>
        <end position="59"/>
    </location>
</feature>
<keyword evidence="3 6" id="KW-0812">Transmembrane</keyword>
<feature type="domain" description="EamA" evidence="7">
    <location>
        <begin position="152"/>
        <end position="287"/>
    </location>
</feature>
<dbReference type="InterPro" id="IPR037185">
    <property type="entry name" value="EmrE-like"/>
</dbReference>
<dbReference type="AlphaFoldDB" id="A0A923MUZ1"/>
<dbReference type="PANTHER" id="PTHR32322:SF18">
    <property type="entry name" value="S-ADENOSYLMETHIONINE_S-ADENOSYLHOMOCYSTEINE TRANSPORTER"/>
    <property type="match status" value="1"/>
</dbReference>
<dbReference type="InterPro" id="IPR050638">
    <property type="entry name" value="AA-Vitamin_Transporters"/>
</dbReference>
<organism evidence="8 9">
    <name type="scientific">Ramlibacter cellulosilyticus</name>
    <dbReference type="NCBI Taxonomy" id="2764187"/>
    <lineage>
        <taxon>Bacteria</taxon>
        <taxon>Pseudomonadati</taxon>
        <taxon>Pseudomonadota</taxon>
        <taxon>Betaproteobacteria</taxon>
        <taxon>Burkholderiales</taxon>
        <taxon>Comamonadaceae</taxon>
        <taxon>Ramlibacter</taxon>
    </lineage>
</organism>
<comment type="caution">
    <text evidence="8">The sequence shown here is derived from an EMBL/GenBank/DDBJ whole genome shotgun (WGS) entry which is preliminary data.</text>
</comment>
<keyword evidence="9" id="KW-1185">Reference proteome</keyword>
<name>A0A923MUZ1_9BURK</name>
<feature type="transmembrane region" description="Helical" evidence="6">
    <location>
        <begin position="125"/>
        <end position="142"/>
    </location>
</feature>
<dbReference type="SUPFAM" id="SSF103481">
    <property type="entry name" value="Multidrug resistance efflux transporter EmrE"/>
    <property type="match status" value="2"/>
</dbReference>
<evidence type="ECO:0000256" key="3">
    <source>
        <dbReference type="ARBA" id="ARBA00022692"/>
    </source>
</evidence>
<dbReference type="Pfam" id="PF00892">
    <property type="entry name" value="EamA"/>
    <property type="match status" value="2"/>
</dbReference>
<keyword evidence="4 6" id="KW-1133">Transmembrane helix</keyword>
<feature type="transmembrane region" description="Helical" evidence="6">
    <location>
        <begin position="71"/>
        <end position="94"/>
    </location>
</feature>
<evidence type="ECO:0000259" key="7">
    <source>
        <dbReference type="Pfam" id="PF00892"/>
    </source>
</evidence>
<feature type="transmembrane region" description="Helical" evidence="6">
    <location>
        <begin position="214"/>
        <end position="236"/>
    </location>
</feature>
<feature type="transmembrane region" description="Helical" evidence="6">
    <location>
        <begin position="100"/>
        <end position="118"/>
    </location>
</feature>
<evidence type="ECO:0000256" key="1">
    <source>
        <dbReference type="ARBA" id="ARBA00004651"/>
    </source>
</evidence>
<feature type="domain" description="EamA" evidence="7">
    <location>
        <begin position="11"/>
        <end position="140"/>
    </location>
</feature>
<keyword evidence="5 6" id="KW-0472">Membrane</keyword>
<feature type="transmembrane region" description="Helical" evidence="6">
    <location>
        <begin position="243"/>
        <end position="264"/>
    </location>
</feature>
<evidence type="ECO:0000256" key="6">
    <source>
        <dbReference type="SAM" id="Phobius"/>
    </source>
</evidence>
<dbReference type="PANTHER" id="PTHR32322">
    <property type="entry name" value="INNER MEMBRANE TRANSPORTER"/>
    <property type="match status" value="1"/>
</dbReference>